<keyword evidence="3" id="KW-0813">Transport</keyword>
<dbReference type="Proteomes" id="UP000323324">
    <property type="component" value="Unassembled WGS sequence"/>
</dbReference>
<evidence type="ECO:0000256" key="4">
    <source>
        <dbReference type="ARBA" id="ARBA00022452"/>
    </source>
</evidence>
<name>A0A8H2LMY4_9FLAO</name>
<evidence type="ECO:0000256" key="8">
    <source>
        <dbReference type="SAM" id="Coils"/>
    </source>
</evidence>
<evidence type="ECO:0000313" key="10">
    <source>
        <dbReference type="Proteomes" id="UP000323324"/>
    </source>
</evidence>
<dbReference type="GO" id="GO:0009279">
    <property type="term" value="C:cell outer membrane"/>
    <property type="evidence" value="ECO:0007669"/>
    <property type="project" value="UniProtKB-SubCell"/>
</dbReference>
<keyword evidence="8" id="KW-0175">Coiled coil</keyword>
<dbReference type="GO" id="GO:0015288">
    <property type="term" value="F:porin activity"/>
    <property type="evidence" value="ECO:0007669"/>
    <property type="project" value="TreeGrafter"/>
</dbReference>
<proteinExistence type="inferred from homology"/>
<protein>
    <submittedName>
        <fullName evidence="9">TolC family protein</fullName>
    </submittedName>
</protein>
<keyword evidence="5" id="KW-0812">Transmembrane</keyword>
<accession>A0A8H2LMY4</accession>
<organism evidence="9 10">
    <name type="scientific">Bizionia saleffrena</name>
    <dbReference type="NCBI Taxonomy" id="291189"/>
    <lineage>
        <taxon>Bacteria</taxon>
        <taxon>Pseudomonadati</taxon>
        <taxon>Bacteroidota</taxon>
        <taxon>Flavobacteriia</taxon>
        <taxon>Flavobacteriales</taxon>
        <taxon>Flavobacteriaceae</taxon>
        <taxon>Bizionia</taxon>
    </lineage>
</organism>
<dbReference type="GO" id="GO:1990281">
    <property type="term" value="C:efflux pump complex"/>
    <property type="evidence" value="ECO:0007669"/>
    <property type="project" value="TreeGrafter"/>
</dbReference>
<dbReference type="AlphaFoldDB" id="A0A8H2LMY4"/>
<keyword evidence="6" id="KW-0472">Membrane</keyword>
<comment type="caution">
    <text evidence="9">The sequence shown here is derived from an EMBL/GenBank/DDBJ whole genome shotgun (WGS) entry which is preliminary data.</text>
</comment>
<dbReference type="PANTHER" id="PTHR30026">
    <property type="entry name" value="OUTER MEMBRANE PROTEIN TOLC"/>
    <property type="match status" value="1"/>
</dbReference>
<evidence type="ECO:0000256" key="5">
    <source>
        <dbReference type="ARBA" id="ARBA00022692"/>
    </source>
</evidence>
<sequence length="439" mass="49072">MKNKITFLFFLFTVSLFSQENVQRFTLQEAINFALVNNRAVLNAERDVDVAKQQKWETIASGLPQLSGNIDYQNNIKQQFEGIDFDGDGNVDFGAKQSMTVGAVLNQKIFDGSYIVGLQAAKVFLEISRNAKEKTDLQIREAVVNAYGNVLLSEESLAIINSNIAILQKNVDETTKIFENGLEEEESVEQLKITLSGVKSQLNNTQRLNLIAYQMLNITLGLDVKTPLDLTDDLESLTAQNMDLELLEASETVSDNIDYKIAVNDKVSKELLVDLERSKALPTLNAFLNGAYIGNNEAFQFTTRNQTWVGTAAFGATLSIPVFSSGMRSASTQRARINLEKSESNLVETEQQLRLEIAAAKSDYQLAIEEYSNKKENLNLSERIEAKNQIKFFEGVGSSFELRQAQTQLYAAQQEFLQAMLNVINNKAELETVLNRPTN</sequence>
<dbReference type="Gene3D" id="1.20.1600.10">
    <property type="entry name" value="Outer membrane efflux proteins (OEP)"/>
    <property type="match status" value="1"/>
</dbReference>
<reference evidence="9 10" key="1">
    <citation type="submission" date="2019-08" db="EMBL/GenBank/DDBJ databases">
        <title>Genomes of Antarctic Bizionia species.</title>
        <authorList>
            <person name="Bowman J.P."/>
        </authorList>
    </citation>
    <scope>NUCLEOTIDE SEQUENCE [LARGE SCALE GENOMIC DNA]</scope>
    <source>
        <strain evidence="9 10">HFD</strain>
    </source>
</reference>
<comment type="subcellular location">
    <subcellularLocation>
        <location evidence="1">Cell outer membrane</location>
    </subcellularLocation>
</comment>
<evidence type="ECO:0000256" key="6">
    <source>
        <dbReference type="ARBA" id="ARBA00023136"/>
    </source>
</evidence>
<dbReference type="EMBL" id="VSKM01000005">
    <property type="protein sequence ID" value="TYB76086.1"/>
    <property type="molecule type" value="Genomic_DNA"/>
</dbReference>
<evidence type="ECO:0000256" key="3">
    <source>
        <dbReference type="ARBA" id="ARBA00022448"/>
    </source>
</evidence>
<feature type="coiled-coil region" evidence="8">
    <location>
        <begin position="332"/>
        <end position="381"/>
    </location>
</feature>
<dbReference type="RefSeq" id="WP_148369506.1">
    <property type="nucleotide sequence ID" value="NZ_VSKM01000005.1"/>
</dbReference>
<dbReference type="Pfam" id="PF02321">
    <property type="entry name" value="OEP"/>
    <property type="match status" value="2"/>
</dbReference>
<dbReference type="SUPFAM" id="SSF56954">
    <property type="entry name" value="Outer membrane efflux proteins (OEP)"/>
    <property type="match status" value="1"/>
</dbReference>
<keyword evidence="7" id="KW-0998">Cell outer membrane</keyword>
<keyword evidence="10" id="KW-1185">Reference proteome</keyword>
<evidence type="ECO:0000256" key="7">
    <source>
        <dbReference type="ARBA" id="ARBA00023237"/>
    </source>
</evidence>
<evidence type="ECO:0000256" key="1">
    <source>
        <dbReference type="ARBA" id="ARBA00004442"/>
    </source>
</evidence>
<keyword evidence="4" id="KW-1134">Transmembrane beta strand</keyword>
<dbReference type="PANTHER" id="PTHR30026:SF20">
    <property type="entry name" value="OUTER MEMBRANE PROTEIN TOLC"/>
    <property type="match status" value="1"/>
</dbReference>
<evidence type="ECO:0000256" key="2">
    <source>
        <dbReference type="ARBA" id="ARBA00007613"/>
    </source>
</evidence>
<dbReference type="GO" id="GO:0015562">
    <property type="term" value="F:efflux transmembrane transporter activity"/>
    <property type="evidence" value="ECO:0007669"/>
    <property type="project" value="InterPro"/>
</dbReference>
<evidence type="ECO:0000313" key="9">
    <source>
        <dbReference type="EMBL" id="TYB76086.1"/>
    </source>
</evidence>
<dbReference type="InterPro" id="IPR003423">
    <property type="entry name" value="OMP_efflux"/>
</dbReference>
<comment type="similarity">
    <text evidence="2">Belongs to the outer membrane factor (OMF) (TC 1.B.17) family.</text>
</comment>
<dbReference type="InterPro" id="IPR051906">
    <property type="entry name" value="TolC-like"/>
</dbReference>
<gene>
    <name evidence="9" type="ORF">ES676_06435</name>
</gene>